<evidence type="ECO:0000259" key="2">
    <source>
        <dbReference type="PROSITE" id="PS50164"/>
    </source>
</evidence>
<name>A0A1T5F2F0_9HYPH</name>
<accession>A0A1T5F2F0</accession>
<keyword evidence="3" id="KW-0255">Endonuclease</keyword>
<protein>
    <submittedName>
        <fullName evidence="3">Putative endonuclease</fullName>
    </submittedName>
</protein>
<gene>
    <name evidence="3" type="ORF">SAMN05660750_02910</name>
</gene>
<feature type="domain" description="GIY-YIG" evidence="2">
    <location>
        <begin position="4"/>
        <end position="80"/>
    </location>
</feature>
<evidence type="ECO:0000313" key="4">
    <source>
        <dbReference type="Proteomes" id="UP000190130"/>
    </source>
</evidence>
<dbReference type="Gene3D" id="3.40.1440.10">
    <property type="entry name" value="GIY-YIG endonuclease"/>
    <property type="match status" value="1"/>
</dbReference>
<sequence>MNLEPSFVYIMANKPRGTLYLGVTVDLVRRVSEHKQGIGRSFTARYNLDKLAWFEVFEHIELAIQRETSLKRWSREWKIELIERKNPGWRDLFEDIYPPSFSAEA</sequence>
<dbReference type="Proteomes" id="UP000190130">
    <property type="component" value="Unassembled WGS sequence"/>
</dbReference>
<dbReference type="InterPro" id="IPR050190">
    <property type="entry name" value="UPF0213_domain"/>
</dbReference>
<dbReference type="InterPro" id="IPR000305">
    <property type="entry name" value="GIY-YIG_endonuc"/>
</dbReference>
<dbReference type="EMBL" id="FUYX01000007">
    <property type="protein sequence ID" value="SKB90299.1"/>
    <property type="molecule type" value="Genomic_DNA"/>
</dbReference>
<proteinExistence type="inferred from homology"/>
<dbReference type="PROSITE" id="PS50164">
    <property type="entry name" value="GIY_YIG"/>
    <property type="match status" value="1"/>
</dbReference>
<dbReference type="CDD" id="cd10448">
    <property type="entry name" value="GIY-YIG_unchar_3"/>
    <property type="match status" value="1"/>
</dbReference>
<dbReference type="SUPFAM" id="SSF82771">
    <property type="entry name" value="GIY-YIG endonuclease"/>
    <property type="match status" value="1"/>
</dbReference>
<dbReference type="PANTHER" id="PTHR34477">
    <property type="entry name" value="UPF0213 PROTEIN YHBQ"/>
    <property type="match status" value="1"/>
</dbReference>
<dbReference type="SMART" id="SM00465">
    <property type="entry name" value="GIYc"/>
    <property type="match status" value="1"/>
</dbReference>
<dbReference type="Pfam" id="PF01541">
    <property type="entry name" value="GIY-YIG"/>
    <property type="match status" value="1"/>
</dbReference>
<evidence type="ECO:0000313" key="3">
    <source>
        <dbReference type="EMBL" id="SKB90299.1"/>
    </source>
</evidence>
<dbReference type="RefSeq" id="WP_342060157.1">
    <property type="nucleotide sequence ID" value="NZ_FUYX01000007.1"/>
</dbReference>
<dbReference type="PANTHER" id="PTHR34477:SF5">
    <property type="entry name" value="BSL5627 PROTEIN"/>
    <property type="match status" value="1"/>
</dbReference>
<keyword evidence="3" id="KW-0378">Hydrolase</keyword>
<reference evidence="3 4" key="1">
    <citation type="submission" date="2017-02" db="EMBL/GenBank/DDBJ databases">
        <authorList>
            <person name="Peterson S.W."/>
        </authorList>
    </citation>
    <scope>NUCLEOTIDE SEQUENCE [LARGE SCALE GENOMIC DNA]</scope>
    <source>
        <strain evidence="3 4">DSM 9653</strain>
    </source>
</reference>
<dbReference type="InterPro" id="IPR035901">
    <property type="entry name" value="GIY-YIG_endonuc_sf"/>
</dbReference>
<keyword evidence="3" id="KW-0540">Nuclease</keyword>
<comment type="similarity">
    <text evidence="1">Belongs to the UPF0213 family.</text>
</comment>
<evidence type="ECO:0000256" key="1">
    <source>
        <dbReference type="ARBA" id="ARBA00007435"/>
    </source>
</evidence>
<organism evidence="3 4">
    <name type="scientific">Bosea thiooxidans</name>
    <dbReference type="NCBI Taxonomy" id="53254"/>
    <lineage>
        <taxon>Bacteria</taxon>
        <taxon>Pseudomonadati</taxon>
        <taxon>Pseudomonadota</taxon>
        <taxon>Alphaproteobacteria</taxon>
        <taxon>Hyphomicrobiales</taxon>
        <taxon>Boseaceae</taxon>
        <taxon>Bosea</taxon>
    </lineage>
</organism>
<dbReference type="AlphaFoldDB" id="A0A1T5F2F0"/>
<dbReference type="GO" id="GO:0004519">
    <property type="term" value="F:endonuclease activity"/>
    <property type="evidence" value="ECO:0007669"/>
    <property type="project" value="UniProtKB-KW"/>
</dbReference>